<dbReference type="Proteomes" id="UP001331761">
    <property type="component" value="Unassembled WGS sequence"/>
</dbReference>
<evidence type="ECO:0000256" key="1">
    <source>
        <dbReference type="SAM" id="MobiDB-lite"/>
    </source>
</evidence>
<reference evidence="2 3" key="1">
    <citation type="submission" date="2019-10" db="EMBL/GenBank/DDBJ databases">
        <title>Assembly and Annotation for the nematode Trichostrongylus colubriformis.</title>
        <authorList>
            <person name="Martin J."/>
        </authorList>
    </citation>
    <scope>NUCLEOTIDE SEQUENCE [LARGE SCALE GENOMIC DNA]</scope>
    <source>
        <strain evidence="2">G859</strain>
        <tissue evidence="2">Whole worm</tissue>
    </source>
</reference>
<evidence type="ECO:0000313" key="2">
    <source>
        <dbReference type="EMBL" id="KAK5971940.1"/>
    </source>
</evidence>
<sequence length="221" mass="24887">MGIPSGSVNPTICKAWNRMNPFFTFKHPISTVRVPYTACPRNANMVTIIHVLTARARGVKTHEPSAPKRRFSDDDVITNDQHLREYFKEKYGIQLPTEASDLTSEERETLRALKKVLSENKESAIDKGVFRTMDSLKSKMKSSRTHHRAPSKETPPKLSTGSCPQCVFHNITMMRGAWTQMYGNPSVIRKTFGAIMSLEYARSTNGKTTFTSRKTACVGLE</sequence>
<dbReference type="AlphaFoldDB" id="A0AAN8F286"/>
<accession>A0AAN8F286</accession>
<comment type="caution">
    <text evidence="2">The sequence shown here is derived from an EMBL/GenBank/DDBJ whole genome shotgun (WGS) entry which is preliminary data.</text>
</comment>
<proteinExistence type="predicted"/>
<name>A0AAN8F286_TRICO</name>
<evidence type="ECO:0000313" key="3">
    <source>
        <dbReference type="Proteomes" id="UP001331761"/>
    </source>
</evidence>
<dbReference type="EMBL" id="WIXE01017198">
    <property type="protein sequence ID" value="KAK5971940.1"/>
    <property type="molecule type" value="Genomic_DNA"/>
</dbReference>
<feature type="compositionally biased region" description="Basic residues" evidence="1">
    <location>
        <begin position="138"/>
        <end position="149"/>
    </location>
</feature>
<protein>
    <submittedName>
        <fullName evidence="2">Uncharacterized protein</fullName>
    </submittedName>
</protein>
<feature type="region of interest" description="Disordered" evidence="1">
    <location>
        <begin position="138"/>
        <end position="160"/>
    </location>
</feature>
<keyword evidence="3" id="KW-1185">Reference proteome</keyword>
<gene>
    <name evidence="2" type="ORF">GCK32_016449</name>
</gene>
<organism evidence="2 3">
    <name type="scientific">Trichostrongylus colubriformis</name>
    <name type="common">Black scour worm</name>
    <dbReference type="NCBI Taxonomy" id="6319"/>
    <lineage>
        <taxon>Eukaryota</taxon>
        <taxon>Metazoa</taxon>
        <taxon>Ecdysozoa</taxon>
        <taxon>Nematoda</taxon>
        <taxon>Chromadorea</taxon>
        <taxon>Rhabditida</taxon>
        <taxon>Rhabditina</taxon>
        <taxon>Rhabditomorpha</taxon>
        <taxon>Strongyloidea</taxon>
        <taxon>Trichostrongylidae</taxon>
        <taxon>Trichostrongylus</taxon>
    </lineage>
</organism>
<feature type="non-terminal residue" evidence="2">
    <location>
        <position position="221"/>
    </location>
</feature>